<dbReference type="AlphaFoldDB" id="A0A1L9V770"/>
<keyword evidence="2" id="KW-1185">Reference proteome</keyword>
<dbReference type="GeneID" id="34463982"/>
<evidence type="ECO:0000313" key="2">
    <source>
        <dbReference type="Proteomes" id="UP000184300"/>
    </source>
</evidence>
<gene>
    <name evidence="1" type="ORF">ASPGLDRAFT_52307</name>
</gene>
<reference evidence="2" key="1">
    <citation type="journal article" date="2017" name="Genome Biol.">
        <title>Comparative genomics reveals high biological diversity and specific adaptations in the industrially and medically important fungal genus Aspergillus.</title>
        <authorList>
            <person name="de Vries R.P."/>
            <person name="Riley R."/>
            <person name="Wiebenga A."/>
            <person name="Aguilar-Osorio G."/>
            <person name="Amillis S."/>
            <person name="Uchima C.A."/>
            <person name="Anderluh G."/>
            <person name="Asadollahi M."/>
            <person name="Askin M."/>
            <person name="Barry K."/>
            <person name="Battaglia E."/>
            <person name="Bayram O."/>
            <person name="Benocci T."/>
            <person name="Braus-Stromeyer S.A."/>
            <person name="Caldana C."/>
            <person name="Canovas D."/>
            <person name="Cerqueira G.C."/>
            <person name="Chen F."/>
            <person name="Chen W."/>
            <person name="Choi C."/>
            <person name="Clum A."/>
            <person name="Dos Santos R.A."/>
            <person name="Damasio A.R."/>
            <person name="Diallinas G."/>
            <person name="Emri T."/>
            <person name="Fekete E."/>
            <person name="Flipphi M."/>
            <person name="Freyberg S."/>
            <person name="Gallo A."/>
            <person name="Gournas C."/>
            <person name="Habgood R."/>
            <person name="Hainaut M."/>
            <person name="Harispe M.L."/>
            <person name="Henrissat B."/>
            <person name="Hilden K.S."/>
            <person name="Hope R."/>
            <person name="Hossain A."/>
            <person name="Karabika E."/>
            <person name="Karaffa L."/>
            <person name="Karanyi Z."/>
            <person name="Krasevec N."/>
            <person name="Kuo A."/>
            <person name="Kusch H."/>
            <person name="LaButti K."/>
            <person name="Lagendijk E.L."/>
            <person name="Lapidus A."/>
            <person name="Levasseur A."/>
            <person name="Lindquist E."/>
            <person name="Lipzen A."/>
            <person name="Logrieco A.F."/>
            <person name="MacCabe A."/>
            <person name="Maekelae M.R."/>
            <person name="Malavazi I."/>
            <person name="Melin P."/>
            <person name="Meyer V."/>
            <person name="Mielnichuk N."/>
            <person name="Miskei M."/>
            <person name="Molnar A.P."/>
            <person name="Mule G."/>
            <person name="Ngan C.Y."/>
            <person name="Orejas M."/>
            <person name="Orosz E."/>
            <person name="Ouedraogo J.P."/>
            <person name="Overkamp K.M."/>
            <person name="Park H.-S."/>
            <person name="Perrone G."/>
            <person name="Piumi F."/>
            <person name="Punt P.J."/>
            <person name="Ram A.F."/>
            <person name="Ramon A."/>
            <person name="Rauscher S."/>
            <person name="Record E."/>
            <person name="Riano-Pachon D.M."/>
            <person name="Robert V."/>
            <person name="Roehrig J."/>
            <person name="Ruller R."/>
            <person name="Salamov A."/>
            <person name="Salih N.S."/>
            <person name="Samson R.A."/>
            <person name="Sandor E."/>
            <person name="Sanguinetti M."/>
            <person name="Schuetze T."/>
            <person name="Sepcic K."/>
            <person name="Shelest E."/>
            <person name="Sherlock G."/>
            <person name="Sophianopoulou V."/>
            <person name="Squina F.M."/>
            <person name="Sun H."/>
            <person name="Susca A."/>
            <person name="Todd R.B."/>
            <person name="Tsang A."/>
            <person name="Unkles S.E."/>
            <person name="van de Wiele N."/>
            <person name="van Rossen-Uffink D."/>
            <person name="Oliveira J.V."/>
            <person name="Vesth T.C."/>
            <person name="Visser J."/>
            <person name="Yu J.-H."/>
            <person name="Zhou M."/>
            <person name="Andersen M.R."/>
            <person name="Archer D.B."/>
            <person name="Baker S.E."/>
            <person name="Benoit I."/>
            <person name="Brakhage A.A."/>
            <person name="Braus G.H."/>
            <person name="Fischer R."/>
            <person name="Frisvad J.C."/>
            <person name="Goldman G.H."/>
            <person name="Houbraken J."/>
            <person name="Oakley B."/>
            <person name="Pocsi I."/>
            <person name="Scazzocchio C."/>
            <person name="Seiboth B."/>
            <person name="vanKuyk P.A."/>
            <person name="Wortman J."/>
            <person name="Dyer P.S."/>
            <person name="Grigoriev I.V."/>
        </authorList>
    </citation>
    <scope>NUCLEOTIDE SEQUENCE [LARGE SCALE GENOMIC DNA]</scope>
    <source>
        <strain evidence="2">CBS 516.65</strain>
    </source>
</reference>
<dbReference type="RefSeq" id="XP_022396472.1">
    <property type="nucleotide sequence ID" value="XM_022547721.1"/>
</dbReference>
<name>A0A1L9V770_ASPGL</name>
<sequence>TVAHLSHGNQKSKAASPQAAMKLNIWKDPKHQKRLYGFTVYASRWALPNPTLRPLSSIWIMKEQSPYPQWRGPRGPNTSTFDFIMFGTYRP</sequence>
<feature type="non-terminal residue" evidence="1">
    <location>
        <position position="1"/>
    </location>
</feature>
<protein>
    <submittedName>
        <fullName evidence="1">Uncharacterized protein</fullName>
    </submittedName>
</protein>
<organism evidence="1 2">
    <name type="scientific">Aspergillus glaucus CBS 516.65</name>
    <dbReference type="NCBI Taxonomy" id="1160497"/>
    <lineage>
        <taxon>Eukaryota</taxon>
        <taxon>Fungi</taxon>
        <taxon>Dikarya</taxon>
        <taxon>Ascomycota</taxon>
        <taxon>Pezizomycotina</taxon>
        <taxon>Eurotiomycetes</taxon>
        <taxon>Eurotiomycetidae</taxon>
        <taxon>Eurotiales</taxon>
        <taxon>Aspergillaceae</taxon>
        <taxon>Aspergillus</taxon>
        <taxon>Aspergillus subgen. Aspergillus</taxon>
    </lineage>
</organism>
<evidence type="ECO:0000313" key="1">
    <source>
        <dbReference type="EMBL" id="OJJ79774.1"/>
    </source>
</evidence>
<dbReference type="VEuPathDB" id="FungiDB:ASPGLDRAFT_52307"/>
<proteinExistence type="predicted"/>
<accession>A0A1L9V770</accession>
<dbReference type="EMBL" id="KV878915">
    <property type="protein sequence ID" value="OJJ79774.1"/>
    <property type="molecule type" value="Genomic_DNA"/>
</dbReference>
<dbReference type="Proteomes" id="UP000184300">
    <property type="component" value="Unassembled WGS sequence"/>
</dbReference>